<keyword evidence="8" id="KW-1185">Reference proteome</keyword>
<dbReference type="PANTHER" id="PTHR42718:SF1">
    <property type="entry name" value="LOW AFFINITY AMMONIUM TRANSPORTER"/>
    <property type="match status" value="1"/>
</dbReference>
<feature type="transmembrane region" description="Helical" evidence="6">
    <location>
        <begin position="85"/>
        <end position="106"/>
    </location>
</feature>
<dbReference type="InterPro" id="IPR036259">
    <property type="entry name" value="MFS_trans_sf"/>
</dbReference>
<protein>
    <recommendedName>
        <fullName evidence="9">Major facilitator superfamily (MFS) profile domain-containing protein</fullName>
    </recommendedName>
</protein>
<keyword evidence="2 6" id="KW-0812">Transmembrane</keyword>
<evidence type="ECO:0000256" key="6">
    <source>
        <dbReference type="SAM" id="Phobius"/>
    </source>
</evidence>
<evidence type="ECO:0000256" key="3">
    <source>
        <dbReference type="ARBA" id="ARBA00022989"/>
    </source>
</evidence>
<comment type="subcellular location">
    <subcellularLocation>
        <location evidence="1">Membrane</location>
        <topology evidence="1">Multi-pass membrane protein</topology>
    </subcellularLocation>
</comment>
<keyword evidence="3 6" id="KW-1133">Transmembrane helix</keyword>
<feature type="compositionally biased region" description="Polar residues" evidence="5">
    <location>
        <begin position="1"/>
        <end position="10"/>
    </location>
</feature>
<name>A0A9W4P449_9EURO</name>
<evidence type="ECO:0000313" key="7">
    <source>
        <dbReference type="EMBL" id="CAG8894344.1"/>
    </source>
</evidence>
<keyword evidence="4 6" id="KW-0472">Membrane</keyword>
<dbReference type="AlphaFoldDB" id="A0A9W4P449"/>
<evidence type="ECO:0000313" key="8">
    <source>
        <dbReference type="Proteomes" id="UP001154252"/>
    </source>
</evidence>
<feature type="compositionally biased region" description="Basic and acidic residues" evidence="5">
    <location>
        <begin position="18"/>
        <end position="35"/>
    </location>
</feature>
<feature type="transmembrane region" description="Helical" evidence="6">
    <location>
        <begin position="43"/>
        <end position="65"/>
    </location>
</feature>
<sequence>MSSEQPSQALPSEPEAPSEDREDRQYSEDDSKVERPKSLPSEVLFVAIICSSQLLTQAGLALSIVPQHIIGRSFDIDNQPGKLSWFSSGYSLTVSTFILIACRFGDVFGHKPFFVGGYIWFALYSCLAGVAIYSGPSFFIFCRTI</sequence>
<evidence type="ECO:0008006" key="9">
    <source>
        <dbReference type="Google" id="ProtNLM"/>
    </source>
</evidence>
<evidence type="ECO:0000256" key="4">
    <source>
        <dbReference type="ARBA" id="ARBA00023136"/>
    </source>
</evidence>
<dbReference type="OrthoDB" id="2428527at2759"/>
<dbReference type="SUPFAM" id="SSF103473">
    <property type="entry name" value="MFS general substrate transporter"/>
    <property type="match status" value="1"/>
</dbReference>
<gene>
    <name evidence="7" type="ORF">PEGY_LOCUS3841</name>
</gene>
<evidence type="ECO:0000256" key="1">
    <source>
        <dbReference type="ARBA" id="ARBA00004141"/>
    </source>
</evidence>
<dbReference type="PANTHER" id="PTHR42718">
    <property type="entry name" value="MAJOR FACILITATOR SUPERFAMILY MULTIDRUG TRANSPORTER MFSC"/>
    <property type="match status" value="1"/>
</dbReference>
<reference evidence="7" key="1">
    <citation type="submission" date="2021-07" db="EMBL/GenBank/DDBJ databases">
        <authorList>
            <person name="Branca A.L. A."/>
        </authorList>
    </citation>
    <scope>NUCLEOTIDE SEQUENCE</scope>
</reference>
<dbReference type="Gene3D" id="1.20.1720.10">
    <property type="entry name" value="Multidrug resistance protein D"/>
    <property type="match status" value="1"/>
</dbReference>
<accession>A0A9W4P449</accession>
<dbReference type="GO" id="GO:0016020">
    <property type="term" value="C:membrane"/>
    <property type="evidence" value="ECO:0007669"/>
    <property type="project" value="UniProtKB-SubCell"/>
</dbReference>
<feature type="transmembrane region" description="Helical" evidence="6">
    <location>
        <begin position="118"/>
        <end position="142"/>
    </location>
</feature>
<proteinExistence type="predicted"/>
<dbReference type="EMBL" id="CAJVRC010000848">
    <property type="protein sequence ID" value="CAG8894344.1"/>
    <property type="molecule type" value="Genomic_DNA"/>
</dbReference>
<evidence type="ECO:0000256" key="5">
    <source>
        <dbReference type="SAM" id="MobiDB-lite"/>
    </source>
</evidence>
<dbReference type="Proteomes" id="UP001154252">
    <property type="component" value="Unassembled WGS sequence"/>
</dbReference>
<organism evidence="7 8">
    <name type="scientific">Penicillium egyptiacum</name>
    <dbReference type="NCBI Taxonomy" id="1303716"/>
    <lineage>
        <taxon>Eukaryota</taxon>
        <taxon>Fungi</taxon>
        <taxon>Dikarya</taxon>
        <taxon>Ascomycota</taxon>
        <taxon>Pezizomycotina</taxon>
        <taxon>Eurotiomycetes</taxon>
        <taxon>Eurotiomycetidae</taxon>
        <taxon>Eurotiales</taxon>
        <taxon>Aspergillaceae</taxon>
        <taxon>Penicillium</taxon>
    </lineage>
</organism>
<evidence type="ECO:0000256" key="2">
    <source>
        <dbReference type="ARBA" id="ARBA00022692"/>
    </source>
</evidence>
<feature type="region of interest" description="Disordered" evidence="5">
    <location>
        <begin position="1"/>
        <end position="35"/>
    </location>
</feature>
<comment type="caution">
    <text evidence="7">The sequence shown here is derived from an EMBL/GenBank/DDBJ whole genome shotgun (WGS) entry which is preliminary data.</text>
</comment>